<proteinExistence type="predicted"/>
<dbReference type="AlphaFoldDB" id="A0A814JVY7"/>
<keyword evidence="1" id="KW-1133">Transmembrane helix</keyword>
<dbReference type="PANTHER" id="PTHR35895">
    <property type="entry name" value="CHROMOSOME 16, WHOLE GENOME SHOTGUN SEQUENCE"/>
    <property type="match status" value="1"/>
</dbReference>
<dbReference type="InterPro" id="IPR022185">
    <property type="entry name" value="DUF3712"/>
</dbReference>
<keyword evidence="1" id="KW-0812">Transmembrane</keyword>
<feature type="transmembrane region" description="Helical" evidence="1">
    <location>
        <begin position="64"/>
        <end position="89"/>
    </location>
</feature>
<dbReference type="PANTHER" id="PTHR35895:SF1">
    <property type="entry name" value="LIPID-BINDING SERUM GLYCOPROTEIN C-TERMINAL DOMAIN-CONTAINING PROTEIN"/>
    <property type="match status" value="1"/>
</dbReference>
<evidence type="ECO:0000313" key="2">
    <source>
        <dbReference type="EMBL" id="CAF1042780.1"/>
    </source>
</evidence>
<dbReference type="GO" id="GO:0016020">
    <property type="term" value="C:membrane"/>
    <property type="evidence" value="ECO:0007669"/>
    <property type="project" value="TreeGrafter"/>
</dbReference>
<keyword evidence="1" id="KW-0472">Membrane</keyword>
<organism evidence="2 3">
    <name type="scientific">Rotaria sordida</name>
    <dbReference type="NCBI Taxonomy" id="392033"/>
    <lineage>
        <taxon>Eukaryota</taxon>
        <taxon>Metazoa</taxon>
        <taxon>Spiralia</taxon>
        <taxon>Gnathifera</taxon>
        <taxon>Rotifera</taxon>
        <taxon>Eurotatoria</taxon>
        <taxon>Bdelloidea</taxon>
        <taxon>Philodinida</taxon>
        <taxon>Philodinidae</taxon>
        <taxon>Rotaria</taxon>
    </lineage>
</organism>
<comment type="caution">
    <text evidence="2">The sequence shown here is derived from an EMBL/GenBank/DDBJ whole genome shotgun (WGS) entry which is preliminary data.</text>
</comment>
<accession>A0A814JVY7</accession>
<gene>
    <name evidence="2" type="ORF">SEV965_LOCUS12920</name>
</gene>
<dbReference type="EMBL" id="CAJNOU010000597">
    <property type="protein sequence ID" value="CAF1042780.1"/>
    <property type="molecule type" value="Genomic_DNA"/>
</dbReference>
<sequence length="1084" mass="118700">MSRELSSTSIERIFSRTSSSSSINDPTEGDTDGYLIPSAVKSSKTVKICTLCGRYKGIRMRRHVFITVCITIVLLILLLGILVVLYAIIPAIIRSIIAKAQLDFRSVNIEQIENDRFHLRAQLELSHTGSLPATILPPLIINVDNIGIVVHNESISITGDTTSPTVIPINSPFMVSDMKAFRNFSRSLIFEPNVIWHLKAEATIRPISRHMLSYSKIPFNKEVTLGALNRLPNVSIDSISLRRSDAHRVLIDLIIKITNPSIFTIDLGQLYFSLQYNNWSIGYVESTNDNITIHSGENAIQFFGELQSVSSESYNALSTVIQNFLTGQISKIEALAGPNATSYPLLAAGIIGLSLNIHMPPFNEYLIASLIFNSMSLIPSTNTRNVMLSASITIKINSPLGQQSPLNIQIMNMSVFLLYENDSVGMLNVYQAPVKQLDAITYESQFNNKYLNLTDTGAAYEKFARNFISANKTHPIDFRIVGTASIVGSFALGPLNIDGIVVENNVSLVGLDGLNDVHVDAISVDGEQGAALQLSINATINNPGVTEVQLQNFSLYMAEGENDTILGHIPIDVLAILPGSNSVTLNGLLAPSRETDLPVIGKFFSAYLNGQTQLVTLFHNQSSIKNATAMDLTISDLSMKADLDGIKTKLIRQVNVLNFGIEFDLVHVNKVYITGRLSVLFELPSTINMTFKALKTSINFTMHCNEEPNMGQMILHDLPVEHNQTTNELFMNFNKQELIVLNDSLFKEFAANLVLTTNLSVIIEGLAAALAEVRTGNITLSNIPINDTLHLVGYNQFDNGLLNIDNIDIIGAISSHTLALHIRTQIINPSVVNILNGGRLSLDLCDIINGTSLGLINIDPFYLQPQGNITVLDAEGIFNVTKQNTAIAREFISHMISGIDNQVELRGSLEDNSTGTSIPLLSLAIANLRIHTKVPGLSREKTLVPEIILKKLTAAEIFEIPLGLVKTLLTRIRIVNPFSTPLVIPNINIRADFGPIVDEDLQVGIVNDNRSLTIDPHQELITHYLTVKLTGKLSTMVALLGPLLDGSARLSLSGVIDVSIGGDFVLTELPLTVLNVTTDQEHSW</sequence>
<dbReference type="InterPro" id="IPR046368">
    <property type="entry name" value="Tag1"/>
</dbReference>
<dbReference type="Pfam" id="PF12505">
    <property type="entry name" value="DUF3712"/>
    <property type="match status" value="3"/>
</dbReference>
<evidence type="ECO:0000313" key="3">
    <source>
        <dbReference type="Proteomes" id="UP000663889"/>
    </source>
</evidence>
<dbReference type="SUPFAM" id="SSF117070">
    <property type="entry name" value="LEA14-like"/>
    <property type="match status" value="1"/>
</dbReference>
<dbReference type="Proteomes" id="UP000663889">
    <property type="component" value="Unassembled WGS sequence"/>
</dbReference>
<protein>
    <submittedName>
        <fullName evidence="2">Uncharacterized protein</fullName>
    </submittedName>
</protein>
<name>A0A814JVY7_9BILA</name>
<evidence type="ECO:0000256" key="1">
    <source>
        <dbReference type="SAM" id="Phobius"/>
    </source>
</evidence>
<reference evidence="2" key="1">
    <citation type="submission" date="2021-02" db="EMBL/GenBank/DDBJ databases">
        <authorList>
            <person name="Nowell W R."/>
        </authorList>
    </citation>
    <scope>NUCLEOTIDE SEQUENCE</scope>
</reference>